<dbReference type="Proteomes" id="UP001174419">
    <property type="component" value="Unassembled WGS sequence"/>
</dbReference>
<accession>A0AB35M6H1</accession>
<evidence type="ECO:0000313" key="2">
    <source>
        <dbReference type="Proteomes" id="UP001174419"/>
    </source>
</evidence>
<name>A0AB35M6H1_9GAMM</name>
<gene>
    <name evidence="1" type="ORF">HX110_12900</name>
</gene>
<reference evidence="1" key="1">
    <citation type="submission" date="2020-06" db="EMBL/GenBank/DDBJ databases">
        <authorList>
            <person name="Dong N."/>
        </authorList>
    </citation>
    <scope>NUCLEOTIDE SEQUENCE</scope>
    <source>
        <strain evidence="1">DF49-4</strain>
    </source>
</reference>
<proteinExistence type="predicted"/>
<comment type="caution">
    <text evidence="1">The sequence shown here is derived from an EMBL/GenBank/DDBJ whole genome shotgun (WGS) entry which is preliminary data.</text>
</comment>
<protein>
    <submittedName>
        <fullName evidence="1">Uncharacterized protein</fullName>
    </submittedName>
</protein>
<reference evidence="1" key="2">
    <citation type="journal article" date="2022" name="Sci. Total Environ.">
        <title>Prevalence, transmission, and molecular epidemiology of tet(X)-positive bacteria among humans, animals, and environmental niches in China: An epidemiological, and genomic-based study.</title>
        <authorList>
            <person name="Dong N."/>
            <person name="Zeng Y."/>
            <person name="Cai C."/>
            <person name="Sun C."/>
            <person name="Lu J."/>
            <person name="Liu C."/>
            <person name="Zhou H."/>
            <person name="Sun Q."/>
            <person name="Shu L."/>
            <person name="Wang H."/>
            <person name="Wang Y."/>
            <person name="Wang S."/>
            <person name="Wu C."/>
            <person name="Chan E.W."/>
            <person name="Chen G."/>
            <person name="Shen Z."/>
            <person name="Chen S."/>
            <person name="Zhang R."/>
        </authorList>
    </citation>
    <scope>NUCLEOTIDE SEQUENCE</scope>
    <source>
        <strain evidence="1">DF49-4</strain>
    </source>
</reference>
<organism evidence="1 2">
    <name type="scientific">Acinetobacter towneri</name>
    <dbReference type="NCBI Taxonomy" id="202956"/>
    <lineage>
        <taxon>Bacteria</taxon>
        <taxon>Pseudomonadati</taxon>
        <taxon>Pseudomonadota</taxon>
        <taxon>Gammaproteobacteria</taxon>
        <taxon>Moraxellales</taxon>
        <taxon>Moraxellaceae</taxon>
        <taxon>Acinetobacter</taxon>
    </lineage>
</organism>
<sequence>MIDLGGTASGIGLIPRRITLKDNEFDQLIQNISLSKTTMSKDQDLVSLTMSILDKPPRRYKLDTDGVFKEDQEQINTWEEYLNYLIIPKV</sequence>
<dbReference type="AlphaFoldDB" id="A0AB35M6H1"/>
<evidence type="ECO:0000313" key="1">
    <source>
        <dbReference type="EMBL" id="MDM1720000.1"/>
    </source>
</evidence>
<dbReference type="RefSeq" id="WP_286381462.1">
    <property type="nucleotide sequence ID" value="NZ_JACANG010000037.1"/>
</dbReference>
<dbReference type="EMBL" id="JACANG010000037">
    <property type="protein sequence ID" value="MDM1720000.1"/>
    <property type="molecule type" value="Genomic_DNA"/>
</dbReference>